<dbReference type="PANTHER" id="PTHR42776">
    <property type="entry name" value="SERINE PEPTIDASE S9 FAMILY MEMBER"/>
    <property type="match status" value="1"/>
</dbReference>
<dbReference type="EMBL" id="JQZW01000007">
    <property type="protein sequence ID" value="KGN98333.1"/>
    <property type="molecule type" value="Genomic_DNA"/>
</dbReference>
<proteinExistence type="predicted"/>
<dbReference type="eggNOG" id="COG1506">
    <property type="taxonomic scope" value="Bacteria"/>
</dbReference>
<evidence type="ECO:0000256" key="2">
    <source>
        <dbReference type="SAM" id="SignalP"/>
    </source>
</evidence>
<feature type="signal peptide" evidence="2">
    <location>
        <begin position="1"/>
        <end position="22"/>
    </location>
</feature>
<dbReference type="Gene3D" id="3.40.50.1820">
    <property type="entry name" value="alpha/beta hydrolase"/>
    <property type="match status" value="1"/>
</dbReference>
<keyword evidence="1" id="KW-0378">Hydrolase</keyword>
<dbReference type="GO" id="GO:0004252">
    <property type="term" value="F:serine-type endopeptidase activity"/>
    <property type="evidence" value="ECO:0007669"/>
    <property type="project" value="TreeGrafter"/>
</dbReference>
<dbReference type="InterPro" id="IPR029058">
    <property type="entry name" value="AB_hydrolase_fold"/>
</dbReference>
<dbReference type="InterPro" id="IPR001375">
    <property type="entry name" value="Peptidase_S9_cat"/>
</dbReference>
<name>A0A0A2G4Y6_9PORP</name>
<evidence type="ECO:0000313" key="4">
    <source>
        <dbReference type="EMBL" id="KGN98333.1"/>
    </source>
</evidence>
<dbReference type="AlphaFoldDB" id="A0A0A2G4Y6"/>
<feature type="chain" id="PRO_5001987627" description="Peptidase S9 prolyl oligopeptidase catalytic domain-containing protein" evidence="2">
    <location>
        <begin position="23"/>
        <end position="844"/>
    </location>
</feature>
<dbReference type="SUPFAM" id="SSF82171">
    <property type="entry name" value="DPP6 N-terminal domain-like"/>
    <property type="match status" value="1"/>
</dbReference>
<accession>A0A0A2G4Y6</accession>
<dbReference type="STRING" id="266762.HQ36_02650"/>
<dbReference type="GO" id="GO:0006508">
    <property type="term" value="P:proteolysis"/>
    <property type="evidence" value="ECO:0007669"/>
    <property type="project" value="InterPro"/>
</dbReference>
<dbReference type="eggNOG" id="COG0823">
    <property type="taxonomic scope" value="Bacteria"/>
</dbReference>
<protein>
    <recommendedName>
        <fullName evidence="3">Peptidase S9 prolyl oligopeptidase catalytic domain-containing protein</fullName>
    </recommendedName>
</protein>
<dbReference type="SUPFAM" id="SSF53474">
    <property type="entry name" value="alpha/beta-Hydrolases"/>
    <property type="match status" value="1"/>
</dbReference>
<feature type="domain" description="Peptidase S9 prolyl oligopeptidase catalytic" evidence="3">
    <location>
        <begin position="625"/>
        <end position="830"/>
    </location>
</feature>
<evidence type="ECO:0000256" key="1">
    <source>
        <dbReference type="ARBA" id="ARBA00022801"/>
    </source>
</evidence>
<keyword evidence="2" id="KW-0732">Signal</keyword>
<evidence type="ECO:0000313" key="5">
    <source>
        <dbReference type="Proteomes" id="UP000030134"/>
    </source>
</evidence>
<reference evidence="4 5" key="1">
    <citation type="submission" date="2014-08" db="EMBL/GenBank/DDBJ databases">
        <title>Porphyromonas gingivicanis strain:COT-022_OH1391 Genome sequencing.</title>
        <authorList>
            <person name="Wallis C."/>
            <person name="Deusch O."/>
            <person name="O'Flynn C."/>
            <person name="Davis I."/>
            <person name="Jospin G."/>
            <person name="Darling A.E."/>
            <person name="Coil D.A."/>
            <person name="Alexiev A."/>
            <person name="Horsfall A."/>
            <person name="Kirkwood N."/>
            <person name="Harris S."/>
            <person name="Eisen J.A."/>
        </authorList>
    </citation>
    <scope>NUCLEOTIDE SEQUENCE [LARGE SCALE GENOMIC DNA]</scope>
    <source>
        <strain evidence="5">COT-022 OH1391</strain>
    </source>
</reference>
<keyword evidence="5" id="KW-1185">Reference proteome</keyword>
<evidence type="ECO:0000259" key="3">
    <source>
        <dbReference type="Pfam" id="PF00326"/>
    </source>
</evidence>
<gene>
    <name evidence="4" type="ORF">HQ36_02650</name>
</gene>
<sequence>MKQKLFILLMTCLSLTAWGQSAQEAVSLKEIKALGKTTLPHTLVYSKKNVKGETFSVANLLTEAPPKMRSGIEEPIQAINDGWFSIKEKTPMGAGLLSTYLFAIENEGYATGKLEVYGKSRMALFIDGRCVASQKETASQDTVPHLTATLKLRPGAHTVYLKTLYLTEDSVDQKFKVVLIRDSTTHSSGLSFNEKSLKPLSLDYMMSGASLHNVRLSPSGNYALVLYSIQRGLKTEYTARLYTKEGKIVRESKELTSARWMPKSDRLYMVRTHAKERILFTQKPDGSDEQILVDPLPEGSIQFSPDEQFIYLQEEAKANPKDDKVQRMQDPDDRMPGWRNRPYWKRLDLKSGTTVPLTFGAGHISLMDIHPTSGKLLLQGTTREWTEQPYSFSSLYEFDPVTGKTDTLFRKEIDIASVYYIPNDNQHLLVLGSPNTFDGVGRNIPNNAWGNSFEREVFLFNRNSKKATCLTIQFDPTVDQIQFDYKGDVVLQATDGARQKLYFLNLKKKEIIPIPLTEDQASYYSLSKERGDFWYLGQSAANADRLYSVRNGKETIIWDLDAEKMKGYLRPEVRDFIYTTSEGTPIDGWYYLPPHFDASKKYPMLVYYYGGTLPSKKRMEGTYSPAMYAAQGYVVYILNPSGCTGYGQEFSARHLNAWGEPTATEIIEAVRSFCTQNSFVSADKIGCFGASYGGFMTQYLQTRTDLFAAAVSHAGISSITNYWGSGYWGMGYSTVASAHSYPWSHRSTFVDRSPLFNAEKIHTPLLLLHGDSDTNVPTAESINMYNALKVLGREVELITFTGEDHFILEPERRIRWTESIFAWFARWLKDEPTWWKDLYESKEE</sequence>
<comment type="caution">
    <text evidence="4">The sequence shown here is derived from an EMBL/GenBank/DDBJ whole genome shotgun (WGS) entry which is preliminary data.</text>
</comment>
<dbReference type="OrthoDB" id="9812921at2"/>
<dbReference type="Pfam" id="PF00326">
    <property type="entry name" value="Peptidase_S9"/>
    <property type="match status" value="1"/>
</dbReference>
<organism evidence="4 5">
    <name type="scientific">Porphyromonas gingivicanis</name>
    <dbReference type="NCBI Taxonomy" id="266762"/>
    <lineage>
        <taxon>Bacteria</taxon>
        <taxon>Pseudomonadati</taxon>
        <taxon>Bacteroidota</taxon>
        <taxon>Bacteroidia</taxon>
        <taxon>Bacteroidales</taxon>
        <taxon>Porphyromonadaceae</taxon>
        <taxon>Porphyromonas</taxon>
    </lineage>
</organism>
<dbReference type="PANTHER" id="PTHR42776:SF27">
    <property type="entry name" value="DIPEPTIDYL PEPTIDASE FAMILY MEMBER 6"/>
    <property type="match status" value="1"/>
</dbReference>
<dbReference type="Proteomes" id="UP000030134">
    <property type="component" value="Unassembled WGS sequence"/>
</dbReference>
<dbReference type="RefSeq" id="WP_036883273.1">
    <property type="nucleotide sequence ID" value="NZ_JQZW01000007.1"/>
</dbReference>